<keyword evidence="5" id="KW-0175">Coiled coil</keyword>
<comment type="subcellular location">
    <subcellularLocation>
        <location evidence="1">Endomembrane system</location>
    </subcellularLocation>
</comment>
<dbReference type="RefSeq" id="XP_026088454.1">
    <property type="nucleotide sequence ID" value="XM_026232669.1"/>
</dbReference>
<name>A0A6P6LVC1_CARAU</name>
<proteinExistence type="predicted"/>
<keyword evidence="2" id="KW-0597">Phosphoprotein</keyword>
<dbReference type="Proteomes" id="UP000515129">
    <property type="component" value="Chromosome 45"/>
</dbReference>
<feature type="coiled-coil region" evidence="5">
    <location>
        <begin position="20"/>
        <end position="54"/>
    </location>
</feature>
<sequence>MANEIECWSAISGAASLLSAHDMEERLSEFKLELDNKEDELKILQTKRTQLKELIRTQHIYTELQVMAADLRQRISHAAEVYDQTKDMYKDFSSQRQQLLDLISQISEHLKTSEDSLLEFSKSSDPENFVKIKEVERALCGTYPTQQLTLLGDAVSHLVKRNEEVTQCYSQILGFLQWLSELRAGIEDCFEQTGDAVAISAKQQKLKTAIEEVMEGGECLSWVCEDGGLHLTKCGTGSIQEQLDSCKYALDLFVMECRQRIQALEESAKLLNGYEMRVVELSGWLQQLEERLKTDAPLWGQSQSAAPDCSEELRRVEEIHRVLLMRRASLERLCQSSLTITELLSNHEALLQEYQAFEEALKAVEAWLKDDEKNLETLENMEGNKKEVEEKLERAQDIRLMKGEGEVKLKMAAGKAEMVIKDNGEVERGVIWSKLQEVEDAWAALLLNAMSCHSCRDGWRE</sequence>
<dbReference type="AlphaFoldDB" id="A0A6P6LVC1"/>
<evidence type="ECO:0000313" key="6">
    <source>
        <dbReference type="Proteomes" id="UP000515129"/>
    </source>
</evidence>
<evidence type="ECO:0000256" key="1">
    <source>
        <dbReference type="ARBA" id="ARBA00004308"/>
    </source>
</evidence>
<dbReference type="GeneID" id="113062695"/>
<dbReference type="PANTHER" id="PTHR14514:SF3">
    <property type="entry name" value="NESPRIN-1"/>
    <property type="match status" value="1"/>
</dbReference>
<keyword evidence="3" id="KW-0677">Repeat</keyword>
<dbReference type="Gene3D" id="1.20.58.60">
    <property type="match status" value="2"/>
</dbReference>
<feature type="coiled-coil region" evidence="5">
    <location>
        <begin position="340"/>
        <end position="398"/>
    </location>
</feature>
<organism evidence="6 7">
    <name type="scientific">Carassius auratus</name>
    <name type="common">Goldfish</name>
    <dbReference type="NCBI Taxonomy" id="7957"/>
    <lineage>
        <taxon>Eukaryota</taxon>
        <taxon>Metazoa</taxon>
        <taxon>Chordata</taxon>
        <taxon>Craniata</taxon>
        <taxon>Vertebrata</taxon>
        <taxon>Euteleostomi</taxon>
        <taxon>Actinopterygii</taxon>
        <taxon>Neopterygii</taxon>
        <taxon>Teleostei</taxon>
        <taxon>Ostariophysi</taxon>
        <taxon>Cypriniformes</taxon>
        <taxon>Cyprinidae</taxon>
        <taxon>Cyprininae</taxon>
        <taxon>Carassius</taxon>
    </lineage>
</organism>
<reference evidence="7" key="1">
    <citation type="submission" date="2025-08" db="UniProtKB">
        <authorList>
            <consortium name="RefSeq"/>
        </authorList>
    </citation>
    <scope>IDENTIFICATION</scope>
    <source>
        <strain evidence="7">Wakin</strain>
        <tissue evidence="7">Muscle</tissue>
    </source>
</reference>
<evidence type="ECO:0000313" key="7">
    <source>
        <dbReference type="RefSeq" id="XP_026088454.1"/>
    </source>
</evidence>
<gene>
    <name evidence="7" type="primary">LOC113062695</name>
</gene>
<evidence type="ECO:0000256" key="3">
    <source>
        <dbReference type="ARBA" id="ARBA00022737"/>
    </source>
</evidence>
<keyword evidence="4" id="KW-0472">Membrane</keyword>
<protein>
    <submittedName>
        <fullName evidence="7">Nesprin-1-like</fullName>
    </submittedName>
</protein>
<dbReference type="SUPFAM" id="SSF46966">
    <property type="entry name" value="Spectrin repeat"/>
    <property type="match status" value="2"/>
</dbReference>
<evidence type="ECO:0000256" key="5">
    <source>
        <dbReference type="SAM" id="Coils"/>
    </source>
</evidence>
<dbReference type="PANTHER" id="PTHR14514">
    <property type="entry name" value="PKA ANCHORING PROTEIN"/>
    <property type="match status" value="1"/>
</dbReference>
<dbReference type="OrthoDB" id="18853at2759"/>
<accession>A0A6P6LVC1</accession>
<keyword evidence="6" id="KW-1185">Reference proteome</keyword>
<dbReference type="KEGG" id="caua:113062695"/>
<evidence type="ECO:0000256" key="4">
    <source>
        <dbReference type="ARBA" id="ARBA00023136"/>
    </source>
</evidence>
<evidence type="ECO:0000256" key="2">
    <source>
        <dbReference type="ARBA" id="ARBA00022553"/>
    </source>
</evidence>